<dbReference type="EMBL" id="KZ503429">
    <property type="protein sequence ID" value="PKU64188.1"/>
    <property type="molecule type" value="Genomic_DNA"/>
</dbReference>
<accession>A0A2I0VLA0</accession>
<keyword evidence="2" id="KW-1185">Reference proteome</keyword>
<gene>
    <name evidence="1" type="ORF">MA16_Dca005111</name>
</gene>
<proteinExistence type="predicted"/>
<sequence length="69" mass="7932">MSDPNLDSGFVYNDQGNVDILRSTFFDVNLEIDNSVEEYLDCIIFTLSEAIEEQLANIQWKITFAPRRG</sequence>
<reference evidence="1 2" key="2">
    <citation type="journal article" date="2017" name="Nature">
        <title>The Apostasia genome and the evolution of orchids.</title>
        <authorList>
            <person name="Zhang G.Q."/>
            <person name="Liu K.W."/>
            <person name="Li Z."/>
            <person name="Lohaus R."/>
            <person name="Hsiao Y.Y."/>
            <person name="Niu S.C."/>
            <person name="Wang J.Y."/>
            <person name="Lin Y.C."/>
            <person name="Xu Q."/>
            <person name="Chen L.J."/>
            <person name="Yoshida K."/>
            <person name="Fujiwara S."/>
            <person name="Wang Z.W."/>
            <person name="Zhang Y.Q."/>
            <person name="Mitsuda N."/>
            <person name="Wang M."/>
            <person name="Liu G.H."/>
            <person name="Pecoraro L."/>
            <person name="Huang H.X."/>
            <person name="Xiao X.J."/>
            <person name="Lin M."/>
            <person name="Wu X.Y."/>
            <person name="Wu W.L."/>
            <person name="Chen Y.Y."/>
            <person name="Chang S.B."/>
            <person name="Sakamoto S."/>
            <person name="Ohme-Takagi M."/>
            <person name="Yagi M."/>
            <person name="Zeng S.J."/>
            <person name="Shen C.Y."/>
            <person name="Yeh C.M."/>
            <person name="Luo Y.B."/>
            <person name="Tsai W.C."/>
            <person name="Van de Peer Y."/>
            <person name="Liu Z.J."/>
        </authorList>
    </citation>
    <scope>NUCLEOTIDE SEQUENCE [LARGE SCALE GENOMIC DNA]</scope>
    <source>
        <tissue evidence="1">The whole plant</tissue>
    </source>
</reference>
<dbReference type="AlphaFoldDB" id="A0A2I0VLA0"/>
<evidence type="ECO:0000313" key="1">
    <source>
        <dbReference type="EMBL" id="PKU64188.1"/>
    </source>
</evidence>
<evidence type="ECO:0000313" key="2">
    <source>
        <dbReference type="Proteomes" id="UP000233837"/>
    </source>
</evidence>
<name>A0A2I0VLA0_9ASPA</name>
<dbReference type="Proteomes" id="UP000233837">
    <property type="component" value="Unassembled WGS sequence"/>
</dbReference>
<reference evidence="1 2" key="1">
    <citation type="journal article" date="2016" name="Sci. Rep.">
        <title>The Dendrobium catenatum Lindl. genome sequence provides insights into polysaccharide synthase, floral development and adaptive evolution.</title>
        <authorList>
            <person name="Zhang G.Q."/>
            <person name="Xu Q."/>
            <person name="Bian C."/>
            <person name="Tsai W.C."/>
            <person name="Yeh C.M."/>
            <person name="Liu K.W."/>
            <person name="Yoshida K."/>
            <person name="Zhang L.S."/>
            <person name="Chang S.B."/>
            <person name="Chen F."/>
            <person name="Shi Y."/>
            <person name="Su Y.Y."/>
            <person name="Zhang Y.Q."/>
            <person name="Chen L.J."/>
            <person name="Yin Y."/>
            <person name="Lin M."/>
            <person name="Huang H."/>
            <person name="Deng H."/>
            <person name="Wang Z.W."/>
            <person name="Zhu S.L."/>
            <person name="Zhao X."/>
            <person name="Deng C."/>
            <person name="Niu S.C."/>
            <person name="Huang J."/>
            <person name="Wang M."/>
            <person name="Liu G.H."/>
            <person name="Yang H.J."/>
            <person name="Xiao X.J."/>
            <person name="Hsiao Y.Y."/>
            <person name="Wu W.L."/>
            <person name="Chen Y.Y."/>
            <person name="Mitsuda N."/>
            <person name="Ohme-Takagi M."/>
            <person name="Luo Y.B."/>
            <person name="Van de Peer Y."/>
            <person name="Liu Z.J."/>
        </authorList>
    </citation>
    <scope>NUCLEOTIDE SEQUENCE [LARGE SCALE GENOMIC DNA]</scope>
    <source>
        <tissue evidence="1">The whole plant</tissue>
    </source>
</reference>
<organism evidence="1 2">
    <name type="scientific">Dendrobium catenatum</name>
    <dbReference type="NCBI Taxonomy" id="906689"/>
    <lineage>
        <taxon>Eukaryota</taxon>
        <taxon>Viridiplantae</taxon>
        <taxon>Streptophyta</taxon>
        <taxon>Embryophyta</taxon>
        <taxon>Tracheophyta</taxon>
        <taxon>Spermatophyta</taxon>
        <taxon>Magnoliopsida</taxon>
        <taxon>Liliopsida</taxon>
        <taxon>Asparagales</taxon>
        <taxon>Orchidaceae</taxon>
        <taxon>Epidendroideae</taxon>
        <taxon>Malaxideae</taxon>
        <taxon>Dendrobiinae</taxon>
        <taxon>Dendrobium</taxon>
    </lineage>
</organism>
<protein>
    <submittedName>
        <fullName evidence="1">Uncharacterized protein</fullName>
    </submittedName>
</protein>